<keyword evidence="6" id="KW-1185">Reference proteome</keyword>
<dbReference type="PANTHER" id="PTHR14255">
    <property type="entry name" value="CEREBLON"/>
    <property type="match status" value="1"/>
</dbReference>
<dbReference type="GO" id="GO:0016020">
    <property type="term" value="C:membrane"/>
    <property type="evidence" value="ECO:0007669"/>
    <property type="project" value="UniProtKB-SubCell"/>
</dbReference>
<dbReference type="GO" id="GO:0016567">
    <property type="term" value="P:protein ubiquitination"/>
    <property type="evidence" value="ECO:0007669"/>
    <property type="project" value="TreeGrafter"/>
</dbReference>
<dbReference type="Pfam" id="PF01925">
    <property type="entry name" value="TauE"/>
    <property type="match status" value="1"/>
</dbReference>
<keyword evidence="3" id="KW-1133">Transmembrane helix</keyword>
<evidence type="ECO:0000256" key="2">
    <source>
        <dbReference type="ARBA" id="ARBA00022692"/>
    </source>
</evidence>
<dbReference type="InterPro" id="IPR002781">
    <property type="entry name" value="TM_pro_TauE-like"/>
</dbReference>
<comment type="caution">
    <text evidence="5">The sequence shown here is derived from an EMBL/GenBank/DDBJ whole genome shotgun (WGS) entry which is preliminary data.</text>
</comment>
<keyword evidence="2 5" id="KW-0812">Transmembrane</keyword>
<dbReference type="Proteomes" id="UP000265618">
    <property type="component" value="Unassembled WGS sequence"/>
</dbReference>
<reference evidence="5 6" key="1">
    <citation type="journal article" date="2018" name="PLoS ONE">
        <title>The draft genome of Kipferlia bialata reveals reductive genome evolution in fornicate parasites.</title>
        <authorList>
            <person name="Tanifuji G."/>
            <person name="Takabayashi S."/>
            <person name="Kume K."/>
            <person name="Takagi M."/>
            <person name="Nakayama T."/>
            <person name="Kamikawa R."/>
            <person name="Inagaki Y."/>
            <person name="Hashimoto T."/>
        </authorList>
    </citation>
    <scope>NUCLEOTIDE SEQUENCE [LARGE SCALE GENOMIC DNA]</scope>
    <source>
        <strain evidence="5">NY0173</strain>
    </source>
</reference>
<protein>
    <submittedName>
        <fullName evidence="5">Transmembrane protein TauE-like</fullName>
    </submittedName>
</protein>
<organism evidence="5 6">
    <name type="scientific">Kipferlia bialata</name>
    <dbReference type="NCBI Taxonomy" id="797122"/>
    <lineage>
        <taxon>Eukaryota</taxon>
        <taxon>Metamonada</taxon>
        <taxon>Carpediemonas-like organisms</taxon>
        <taxon>Kipferlia</taxon>
    </lineage>
</organism>
<gene>
    <name evidence="5" type="ORF">KIPB_015772</name>
</gene>
<dbReference type="PANTHER" id="PTHR14255:SF3">
    <property type="entry name" value="SULFITE EXPORTER TAUE_SAFE FAMILY PROTEIN 5-RELATED"/>
    <property type="match status" value="1"/>
</dbReference>
<proteinExistence type="predicted"/>
<evidence type="ECO:0000256" key="4">
    <source>
        <dbReference type="ARBA" id="ARBA00023136"/>
    </source>
</evidence>
<feature type="non-terminal residue" evidence="5">
    <location>
        <position position="1"/>
    </location>
</feature>
<evidence type="ECO:0000256" key="1">
    <source>
        <dbReference type="ARBA" id="ARBA00004141"/>
    </source>
</evidence>
<dbReference type="OrthoDB" id="434519at2759"/>
<dbReference type="EMBL" id="BDIP01009090">
    <property type="protein sequence ID" value="GIQ92156.1"/>
    <property type="molecule type" value="Genomic_DNA"/>
</dbReference>
<name>A0A9K3GRW7_9EUKA</name>
<dbReference type="GO" id="GO:0031464">
    <property type="term" value="C:Cul4A-RING E3 ubiquitin ligase complex"/>
    <property type="evidence" value="ECO:0007669"/>
    <property type="project" value="TreeGrafter"/>
</dbReference>
<dbReference type="AlphaFoldDB" id="A0A9K3GRW7"/>
<keyword evidence="4" id="KW-0472">Membrane</keyword>
<accession>A0A9K3GRW7</accession>
<sequence>MFGLGGGILKNPILMSLGVEGLVTRATSATMILFTSSSTFVQYALMGRVDFGQSLPFFLAGAVAFPSGMYVSKHLMQ</sequence>
<evidence type="ECO:0000313" key="5">
    <source>
        <dbReference type="EMBL" id="GIQ92156.1"/>
    </source>
</evidence>
<evidence type="ECO:0000256" key="3">
    <source>
        <dbReference type="ARBA" id="ARBA00022989"/>
    </source>
</evidence>
<evidence type="ECO:0000313" key="6">
    <source>
        <dbReference type="Proteomes" id="UP000265618"/>
    </source>
</evidence>
<comment type="subcellular location">
    <subcellularLocation>
        <location evidence="1">Membrane</location>
        <topology evidence="1">Multi-pass membrane protein</topology>
    </subcellularLocation>
</comment>